<proteinExistence type="inferred from homology"/>
<keyword evidence="3" id="KW-0964">Secreted</keyword>
<dbReference type="InterPro" id="IPR043250">
    <property type="entry name" value="CST9-like"/>
</dbReference>
<evidence type="ECO:0000313" key="10">
    <source>
        <dbReference type="RefSeq" id="XP_021012219.1"/>
    </source>
</evidence>
<dbReference type="RefSeq" id="XP_021012219.1">
    <property type="nucleotide sequence ID" value="XM_021156560.2"/>
</dbReference>
<comment type="similarity">
    <text evidence="2">Belongs to the cystatin family.</text>
</comment>
<organism evidence="9 10">
    <name type="scientific">Mus caroli</name>
    <name type="common">Ryukyu mouse</name>
    <name type="synonym">Ricefield mouse</name>
    <dbReference type="NCBI Taxonomy" id="10089"/>
    <lineage>
        <taxon>Eukaryota</taxon>
        <taxon>Metazoa</taxon>
        <taxon>Chordata</taxon>
        <taxon>Craniata</taxon>
        <taxon>Vertebrata</taxon>
        <taxon>Euteleostomi</taxon>
        <taxon>Mammalia</taxon>
        <taxon>Eutheria</taxon>
        <taxon>Euarchontoglires</taxon>
        <taxon>Glires</taxon>
        <taxon>Rodentia</taxon>
        <taxon>Myomorpha</taxon>
        <taxon>Muroidea</taxon>
        <taxon>Muridae</taxon>
        <taxon>Murinae</taxon>
        <taxon>Mus</taxon>
        <taxon>Mus</taxon>
    </lineage>
</organism>
<dbReference type="AlphaFoldDB" id="A0A6P5PAX8"/>
<evidence type="ECO:0000256" key="1">
    <source>
        <dbReference type="ARBA" id="ARBA00004613"/>
    </source>
</evidence>
<feature type="domain" description="Cystatin" evidence="8">
    <location>
        <begin position="38"/>
        <end position="106"/>
    </location>
</feature>
<dbReference type="GO" id="GO:0019730">
    <property type="term" value="P:antimicrobial humoral response"/>
    <property type="evidence" value="ECO:0007669"/>
    <property type="project" value="TreeGrafter"/>
</dbReference>
<keyword evidence="4" id="KW-0646">Protease inhibitor</keyword>
<evidence type="ECO:0000256" key="6">
    <source>
        <dbReference type="ARBA" id="ARBA00022729"/>
    </source>
</evidence>
<feature type="signal peptide" evidence="7">
    <location>
        <begin position="1"/>
        <end position="31"/>
    </location>
</feature>
<evidence type="ECO:0000256" key="4">
    <source>
        <dbReference type="ARBA" id="ARBA00022690"/>
    </source>
</evidence>
<dbReference type="PANTHER" id="PTHR46945:SF1">
    <property type="entry name" value="CYSTATIN-9-LIKE"/>
    <property type="match status" value="1"/>
</dbReference>
<dbReference type="GO" id="GO:0004869">
    <property type="term" value="F:cysteine-type endopeptidase inhibitor activity"/>
    <property type="evidence" value="ECO:0007669"/>
    <property type="project" value="UniProtKB-KW"/>
</dbReference>
<dbReference type="PANTHER" id="PTHR46945">
    <property type="entry name" value="CYSTATIN-9-LIKE"/>
    <property type="match status" value="1"/>
</dbReference>
<evidence type="ECO:0000313" key="9">
    <source>
        <dbReference type="Proteomes" id="UP000515126"/>
    </source>
</evidence>
<dbReference type="GeneID" id="110290076"/>
<keyword evidence="5" id="KW-0789">Thiol protease inhibitor</keyword>
<dbReference type="InterPro" id="IPR000010">
    <property type="entry name" value="Cystatin_dom"/>
</dbReference>
<dbReference type="KEGG" id="mcal:110290076"/>
<dbReference type="Gene3D" id="3.10.450.10">
    <property type="match status" value="1"/>
</dbReference>
<protein>
    <submittedName>
        <fullName evidence="10">Cystatin-9 isoform X1</fullName>
    </submittedName>
</protein>
<dbReference type="Proteomes" id="UP000515126">
    <property type="component" value="Chromosome 2"/>
</dbReference>
<dbReference type="InterPro" id="IPR046350">
    <property type="entry name" value="Cystatin_sf"/>
</dbReference>
<reference evidence="10" key="1">
    <citation type="submission" date="2025-08" db="UniProtKB">
        <authorList>
            <consortium name="RefSeq"/>
        </authorList>
    </citation>
    <scope>IDENTIFICATION</scope>
</reference>
<dbReference type="SUPFAM" id="SSF54403">
    <property type="entry name" value="Cystatin/monellin"/>
    <property type="match status" value="1"/>
</dbReference>
<accession>A0A6P5PAX8</accession>
<feature type="chain" id="PRO_5028198645" evidence="7">
    <location>
        <begin position="32"/>
        <end position="188"/>
    </location>
</feature>
<sequence length="188" mass="21901">MSCPLGKKALPLTMLLLLLSFHVLIIPVSKANKQTDRSVNFIPTMEFAVNTFNQESQDEYAYRMEHIMSSWREKVYFPTVYSMRLQLRRTICKKFEESLDICPFQESRGLNNVRQDTSPLNFHSCGCCRGTEWRARTSDRAMPRDLRMGRCKTPQDSLSHNVETFTCLFTVGTYPWITKFKLFKSVCS</sequence>
<name>A0A6P5PAX8_MUSCR</name>
<evidence type="ECO:0000256" key="3">
    <source>
        <dbReference type="ARBA" id="ARBA00022525"/>
    </source>
</evidence>
<gene>
    <name evidence="10" type="primary">LOC110290076</name>
</gene>
<dbReference type="Pfam" id="PF00031">
    <property type="entry name" value="Cystatin"/>
    <property type="match status" value="1"/>
</dbReference>
<evidence type="ECO:0000256" key="5">
    <source>
        <dbReference type="ARBA" id="ARBA00022704"/>
    </source>
</evidence>
<evidence type="ECO:0000256" key="7">
    <source>
        <dbReference type="SAM" id="SignalP"/>
    </source>
</evidence>
<comment type="subcellular location">
    <subcellularLocation>
        <location evidence="1">Secreted</location>
    </subcellularLocation>
</comment>
<evidence type="ECO:0000259" key="8">
    <source>
        <dbReference type="Pfam" id="PF00031"/>
    </source>
</evidence>
<evidence type="ECO:0000256" key="2">
    <source>
        <dbReference type="ARBA" id="ARBA00009403"/>
    </source>
</evidence>
<keyword evidence="9" id="KW-1185">Reference proteome</keyword>
<dbReference type="GO" id="GO:0005615">
    <property type="term" value="C:extracellular space"/>
    <property type="evidence" value="ECO:0007669"/>
    <property type="project" value="TreeGrafter"/>
</dbReference>
<keyword evidence="6 7" id="KW-0732">Signal</keyword>